<dbReference type="InterPro" id="IPR014752">
    <property type="entry name" value="Arrestin-like_C"/>
</dbReference>
<dbReference type="AlphaFoldDB" id="A0AAV5QEM5"/>
<sequence>MTIIIELEDEVTTLFTNGDKVTGQIVLTTTNPHQSMTIKLAGICQSGIGSVVESHEIFTKTRVLEPDNTLNENNIQVYPFSLSFPETQYHNNNCQDTVPIPLGFGYTGPSFPNTTSPFSTLPPTFHYSDPKSLVKISYSITAKVVFDDGTSSSTSIGLHFGPPNRILTYCLSHLCKRLDYGKILLDDISIGQTLVTIPRKASKNLLDRITPNQKFCIPLALVCEFTSLARRHTNAGISNRFLKCGSSLSKQLSFKLVSFLSPESLASYLNLPSSSIKITISGLRVTLHQLVVFGSTNSVGKGHNELMVFDIPVSHDLDFNKHFEPVHSSEIPVSPYYDSECCANYSGDIWYQFTVPKDWYNVKIPEIPQSFLWNNAQLDYVLRAQMTLHTTKKNRTKLRCLAPLVVLRSEETTDDTVPAYSAIAGVGEKVLKDFRYSVSSTLLV</sequence>
<evidence type="ECO:0000313" key="1">
    <source>
        <dbReference type="EMBL" id="GMM33288.1"/>
    </source>
</evidence>
<protein>
    <recommendedName>
        <fullName evidence="3">Arrestin-like N-terminal domain-containing protein</fullName>
    </recommendedName>
</protein>
<accession>A0AAV5QEM5</accession>
<reference evidence="1 2" key="1">
    <citation type="journal article" date="2023" name="Elife">
        <title>Identification of key yeast species and microbe-microbe interactions impacting larval growth of Drosophila in the wild.</title>
        <authorList>
            <person name="Mure A."/>
            <person name="Sugiura Y."/>
            <person name="Maeda R."/>
            <person name="Honda K."/>
            <person name="Sakurai N."/>
            <person name="Takahashi Y."/>
            <person name="Watada M."/>
            <person name="Katoh T."/>
            <person name="Gotoh A."/>
            <person name="Gotoh Y."/>
            <person name="Taniguchi I."/>
            <person name="Nakamura K."/>
            <person name="Hayashi T."/>
            <person name="Katayama T."/>
            <person name="Uemura T."/>
            <person name="Hattori Y."/>
        </authorList>
    </citation>
    <scope>NUCLEOTIDE SEQUENCE [LARGE SCALE GENOMIC DNA]</scope>
    <source>
        <strain evidence="1 2">SC-9</strain>
    </source>
</reference>
<keyword evidence="2" id="KW-1185">Reference proteome</keyword>
<name>A0AAV5QEM5_9ASCO</name>
<gene>
    <name evidence="1" type="ORF">DASC09_006130</name>
</gene>
<comment type="caution">
    <text evidence="1">The sequence shown here is derived from an EMBL/GenBank/DDBJ whole genome shotgun (WGS) entry which is preliminary data.</text>
</comment>
<dbReference type="EMBL" id="BTFZ01000001">
    <property type="protein sequence ID" value="GMM33288.1"/>
    <property type="molecule type" value="Genomic_DNA"/>
</dbReference>
<evidence type="ECO:0008006" key="3">
    <source>
        <dbReference type="Google" id="ProtNLM"/>
    </source>
</evidence>
<organism evidence="1 2">
    <name type="scientific">Saccharomycopsis crataegensis</name>
    <dbReference type="NCBI Taxonomy" id="43959"/>
    <lineage>
        <taxon>Eukaryota</taxon>
        <taxon>Fungi</taxon>
        <taxon>Dikarya</taxon>
        <taxon>Ascomycota</taxon>
        <taxon>Saccharomycotina</taxon>
        <taxon>Saccharomycetes</taxon>
        <taxon>Saccharomycopsidaceae</taxon>
        <taxon>Saccharomycopsis</taxon>
    </lineage>
</organism>
<dbReference type="Proteomes" id="UP001360560">
    <property type="component" value="Unassembled WGS sequence"/>
</dbReference>
<dbReference type="Gene3D" id="2.60.40.640">
    <property type="match status" value="1"/>
</dbReference>
<evidence type="ECO:0000313" key="2">
    <source>
        <dbReference type="Proteomes" id="UP001360560"/>
    </source>
</evidence>
<dbReference type="RefSeq" id="XP_064850288.1">
    <property type="nucleotide sequence ID" value="XM_064994216.1"/>
</dbReference>
<dbReference type="GeneID" id="90071267"/>
<proteinExistence type="predicted"/>